<feature type="chain" id="PRO_5001640628" description="Leucine-rich repeat-containing N-terminal plant-type domain-containing protein" evidence="12">
    <location>
        <begin position="27"/>
        <end position="386"/>
    </location>
</feature>
<evidence type="ECO:0000256" key="2">
    <source>
        <dbReference type="ARBA" id="ARBA00009592"/>
    </source>
</evidence>
<evidence type="ECO:0000256" key="12">
    <source>
        <dbReference type="SAM" id="SignalP"/>
    </source>
</evidence>
<keyword evidence="3" id="KW-1003">Cell membrane</keyword>
<proteinExistence type="inferred from homology"/>
<keyword evidence="9" id="KW-0472">Membrane</keyword>
<organism evidence="13 14">
    <name type="scientific">Jatropha curcas</name>
    <name type="common">Barbados nut</name>
    <dbReference type="NCBI Taxonomy" id="180498"/>
    <lineage>
        <taxon>Eukaryota</taxon>
        <taxon>Viridiplantae</taxon>
        <taxon>Streptophyta</taxon>
        <taxon>Embryophyta</taxon>
        <taxon>Tracheophyta</taxon>
        <taxon>Spermatophyta</taxon>
        <taxon>Magnoliopsida</taxon>
        <taxon>eudicotyledons</taxon>
        <taxon>Gunneridae</taxon>
        <taxon>Pentapetalae</taxon>
        <taxon>rosids</taxon>
        <taxon>fabids</taxon>
        <taxon>Malpighiales</taxon>
        <taxon>Euphorbiaceae</taxon>
        <taxon>Crotonoideae</taxon>
        <taxon>Jatropheae</taxon>
        <taxon>Jatropha</taxon>
    </lineage>
</organism>
<dbReference type="InterPro" id="IPR001611">
    <property type="entry name" value="Leu-rich_rpt"/>
</dbReference>
<evidence type="ECO:0000313" key="14">
    <source>
        <dbReference type="Proteomes" id="UP000027138"/>
    </source>
</evidence>
<feature type="signal peptide" evidence="12">
    <location>
        <begin position="1"/>
        <end position="26"/>
    </location>
</feature>
<keyword evidence="6 12" id="KW-0732">Signal</keyword>
<name>A0A067LNJ4_JATCU</name>
<dbReference type="Pfam" id="PF00560">
    <property type="entry name" value="LRR_1"/>
    <property type="match status" value="4"/>
</dbReference>
<evidence type="ECO:0000256" key="8">
    <source>
        <dbReference type="ARBA" id="ARBA00022989"/>
    </source>
</evidence>
<protein>
    <recommendedName>
        <fullName evidence="15">Leucine-rich repeat-containing N-terminal plant-type domain-containing protein</fullName>
    </recommendedName>
</protein>
<evidence type="ECO:0000256" key="6">
    <source>
        <dbReference type="ARBA" id="ARBA00022729"/>
    </source>
</evidence>
<keyword evidence="10" id="KW-0675">Receptor</keyword>
<evidence type="ECO:0000256" key="1">
    <source>
        <dbReference type="ARBA" id="ARBA00004251"/>
    </source>
</evidence>
<dbReference type="SUPFAM" id="SSF52047">
    <property type="entry name" value="RNI-like"/>
    <property type="match status" value="1"/>
</dbReference>
<comment type="subcellular location">
    <subcellularLocation>
        <location evidence="1">Cell membrane</location>
        <topology evidence="1">Single-pass type I membrane protein</topology>
    </subcellularLocation>
</comment>
<evidence type="ECO:0000256" key="5">
    <source>
        <dbReference type="ARBA" id="ARBA00022692"/>
    </source>
</evidence>
<keyword evidence="5" id="KW-0812">Transmembrane</keyword>
<dbReference type="AlphaFoldDB" id="A0A067LNJ4"/>
<dbReference type="EMBL" id="KK914222">
    <property type="protein sequence ID" value="KDP46049.1"/>
    <property type="molecule type" value="Genomic_DNA"/>
</dbReference>
<dbReference type="GO" id="GO:0005886">
    <property type="term" value="C:plasma membrane"/>
    <property type="evidence" value="ECO:0007669"/>
    <property type="project" value="UniProtKB-SubCell"/>
</dbReference>
<sequence length="386" mass="42985">MMNSSYWKNQIIFLVLLNFHCQLALSSPISSYSAQSCLKDESTALLQLKQEFYYDASASIDCEPPRPKMGSWFLNLMLNNDVYRHLPKSNWTSPLESLTLNSTSFSRELPDSIGNLSSLLVLELSGCHFTRSIPASIGSLQQLVKLDLSNNNWTGKISDVFEKLKDINHLSVSNSNFTGILPSSIFNLTKLYCGIIPSCVYGLPSLVWFSLSFNQLTGQLGEFRSKSLLEIVLESNKIYGPIHPSVFELTNLTNLHLPSNNLSGVVNLNMFSKLKNLWGLDLSNNHFSVITSSINNSSNSSMLPRFYRLALSSCNIREISPSLCNITTFQIIDLSNNSLRGMIPQCLGNFSSELFVLNFGMNNFKGSIPGTFAEGNKLRNLNLNGN</sequence>
<evidence type="ECO:0008006" key="15">
    <source>
        <dbReference type="Google" id="ProtNLM"/>
    </source>
</evidence>
<keyword evidence="4" id="KW-0433">Leucine-rich repeat</keyword>
<keyword evidence="11" id="KW-0325">Glycoprotein</keyword>
<dbReference type="Proteomes" id="UP000027138">
    <property type="component" value="Unassembled WGS sequence"/>
</dbReference>
<reference evidence="13 14" key="1">
    <citation type="journal article" date="2014" name="PLoS ONE">
        <title>Global Analysis of Gene Expression Profiles in Physic Nut (Jatropha curcas L.) Seedlings Exposed to Salt Stress.</title>
        <authorList>
            <person name="Zhang L."/>
            <person name="Zhang C."/>
            <person name="Wu P."/>
            <person name="Chen Y."/>
            <person name="Li M."/>
            <person name="Jiang H."/>
            <person name="Wu G."/>
        </authorList>
    </citation>
    <scope>NUCLEOTIDE SEQUENCE [LARGE SCALE GENOMIC DNA]</scope>
    <source>
        <strain evidence="14">cv. GZQX0401</strain>
        <tissue evidence="13">Young leaves</tissue>
    </source>
</reference>
<keyword evidence="14" id="KW-1185">Reference proteome</keyword>
<evidence type="ECO:0000256" key="10">
    <source>
        <dbReference type="ARBA" id="ARBA00023170"/>
    </source>
</evidence>
<evidence type="ECO:0000256" key="4">
    <source>
        <dbReference type="ARBA" id="ARBA00022614"/>
    </source>
</evidence>
<evidence type="ECO:0000256" key="11">
    <source>
        <dbReference type="ARBA" id="ARBA00023180"/>
    </source>
</evidence>
<dbReference type="InterPro" id="IPR046956">
    <property type="entry name" value="RLP23-like"/>
</dbReference>
<dbReference type="InterPro" id="IPR032675">
    <property type="entry name" value="LRR_dom_sf"/>
</dbReference>
<dbReference type="InterPro" id="IPR003591">
    <property type="entry name" value="Leu-rich_rpt_typical-subtyp"/>
</dbReference>
<evidence type="ECO:0000256" key="9">
    <source>
        <dbReference type="ARBA" id="ARBA00023136"/>
    </source>
</evidence>
<dbReference type="PANTHER" id="PTHR48061:SF46">
    <property type="entry name" value="LEUCINE-RICH REPEAT-CONTAINING N-TERMINAL PLANT-TYPE DOMAIN-CONTAINING PROTEIN"/>
    <property type="match status" value="1"/>
</dbReference>
<dbReference type="Gene3D" id="3.80.10.10">
    <property type="entry name" value="Ribonuclease Inhibitor"/>
    <property type="match status" value="2"/>
</dbReference>
<dbReference type="PANTHER" id="PTHR48061">
    <property type="entry name" value="LEUCINE-RICH REPEAT RECEPTOR PROTEIN KINASE EMS1-LIKE-RELATED"/>
    <property type="match status" value="1"/>
</dbReference>
<dbReference type="FunFam" id="3.80.10.10:FF:000383">
    <property type="entry name" value="Leucine-rich repeat receptor protein kinase EMS1"/>
    <property type="match status" value="1"/>
</dbReference>
<dbReference type="OrthoDB" id="1394818at2759"/>
<evidence type="ECO:0000256" key="3">
    <source>
        <dbReference type="ARBA" id="ARBA00022475"/>
    </source>
</evidence>
<evidence type="ECO:0000313" key="13">
    <source>
        <dbReference type="EMBL" id="KDP46049.1"/>
    </source>
</evidence>
<accession>A0A067LNJ4</accession>
<evidence type="ECO:0000256" key="7">
    <source>
        <dbReference type="ARBA" id="ARBA00022737"/>
    </source>
</evidence>
<dbReference type="STRING" id="180498.A0A067LNJ4"/>
<dbReference type="SMART" id="SM00369">
    <property type="entry name" value="LRR_TYP"/>
    <property type="match status" value="4"/>
</dbReference>
<comment type="similarity">
    <text evidence="2">Belongs to the RLP family.</text>
</comment>
<keyword evidence="7" id="KW-0677">Repeat</keyword>
<gene>
    <name evidence="13" type="ORF">JCGZ_13495</name>
</gene>
<keyword evidence="8" id="KW-1133">Transmembrane helix</keyword>